<sequence length="97" mass="10828">MSNVKIVAILKARPGKTEELKALLAGMVGSCRAEPGNLRWDIWVDQADAGRFILDELYVDQAAVTAHRETEHFKHYFAHINDLAERASQLLDPVDVA</sequence>
<dbReference type="EMBL" id="BMCT01000002">
    <property type="protein sequence ID" value="GGF61751.1"/>
    <property type="molecule type" value="Genomic_DNA"/>
</dbReference>
<keyword evidence="2" id="KW-0560">Oxidoreductase</keyword>
<dbReference type="InterPro" id="IPR050744">
    <property type="entry name" value="AI-2_Isomerase_LsrG"/>
</dbReference>
<evidence type="ECO:0000313" key="2">
    <source>
        <dbReference type="EMBL" id="GGF61751.1"/>
    </source>
</evidence>
<proteinExistence type="predicted"/>
<dbReference type="Gene3D" id="3.30.70.100">
    <property type="match status" value="1"/>
</dbReference>
<evidence type="ECO:0000259" key="1">
    <source>
        <dbReference type="PROSITE" id="PS51725"/>
    </source>
</evidence>
<dbReference type="RefSeq" id="WP_188578331.1">
    <property type="nucleotide sequence ID" value="NZ_BMCT01000002.1"/>
</dbReference>
<protein>
    <submittedName>
        <fullName evidence="2">Antibiotic biosynthesis monooxygenase</fullName>
    </submittedName>
</protein>
<comment type="caution">
    <text evidence="2">The sequence shown here is derived from an EMBL/GenBank/DDBJ whole genome shotgun (WGS) entry which is preliminary data.</text>
</comment>
<reference evidence="2" key="1">
    <citation type="journal article" date="2014" name="Int. J. Syst. Evol. Microbiol.">
        <title>Complete genome sequence of Corynebacterium casei LMG S-19264T (=DSM 44701T), isolated from a smear-ripened cheese.</title>
        <authorList>
            <consortium name="US DOE Joint Genome Institute (JGI-PGF)"/>
            <person name="Walter F."/>
            <person name="Albersmeier A."/>
            <person name="Kalinowski J."/>
            <person name="Ruckert C."/>
        </authorList>
    </citation>
    <scope>NUCLEOTIDE SEQUENCE</scope>
    <source>
        <strain evidence="2">CCM 7897</strain>
    </source>
</reference>
<dbReference type="GO" id="GO:0004497">
    <property type="term" value="F:monooxygenase activity"/>
    <property type="evidence" value="ECO:0007669"/>
    <property type="project" value="UniProtKB-KW"/>
</dbReference>
<evidence type="ECO:0000313" key="3">
    <source>
        <dbReference type="Proteomes" id="UP000606044"/>
    </source>
</evidence>
<organism evidence="2 3">
    <name type="scientific">Azorhizobium oxalatiphilum</name>
    <dbReference type="NCBI Taxonomy" id="980631"/>
    <lineage>
        <taxon>Bacteria</taxon>
        <taxon>Pseudomonadati</taxon>
        <taxon>Pseudomonadota</taxon>
        <taxon>Alphaproteobacteria</taxon>
        <taxon>Hyphomicrobiales</taxon>
        <taxon>Xanthobacteraceae</taxon>
        <taxon>Azorhizobium</taxon>
    </lineage>
</organism>
<dbReference type="Pfam" id="PF03992">
    <property type="entry name" value="ABM"/>
    <property type="match status" value="1"/>
</dbReference>
<dbReference type="SUPFAM" id="SSF54909">
    <property type="entry name" value="Dimeric alpha+beta barrel"/>
    <property type="match status" value="1"/>
</dbReference>
<dbReference type="InterPro" id="IPR011008">
    <property type="entry name" value="Dimeric_a/b-barrel"/>
</dbReference>
<name>A0A917BYD3_9HYPH</name>
<dbReference type="PANTHER" id="PTHR33336:SF3">
    <property type="entry name" value="ABM DOMAIN-CONTAINING PROTEIN"/>
    <property type="match status" value="1"/>
</dbReference>
<feature type="domain" description="ABM" evidence="1">
    <location>
        <begin position="4"/>
        <end position="94"/>
    </location>
</feature>
<dbReference type="AlphaFoldDB" id="A0A917BYD3"/>
<reference evidence="2" key="2">
    <citation type="submission" date="2020-09" db="EMBL/GenBank/DDBJ databases">
        <authorList>
            <person name="Sun Q."/>
            <person name="Sedlacek I."/>
        </authorList>
    </citation>
    <scope>NUCLEOTIDE SEQUENCE</scope>
    <source>
        <strain evidence="2">CCM 7897</strain>
    </source>
</reference>
<keyword evidence="2" id="KW-0503">Monooxygenase</keyword>
<dbReference type="PROSITE" id="PS51725">
    <property type="entry name" value="ABM"/>
    <property type="match status" value="1"/>
</dbReference>
<dbReference type="PANTHER" id="PTHR33336">
    <property type="entry name" value="QUINOL MONOOXYGENASE YGIN-RELATED"/>
    <property type="match status" value="1"/>
</dbReference>
<keyword evidence="3" id="KW-1185">Reference proteome</keyword>
<gene>
    <name evidence="2" type="ORF">GCM10007301_21830</name>
</gene>
<dbReference type="Proteomes" id="UP000606044">
    <property type="component" value="Unassembled WGS sequence"/>
</dbReference>
<accession>A0A917BYD3</accession>
<dbReference type="InterPro" id="IPR007138">
    <property type="entry name" value="ABM_dom"/>
</dbReference>